<dbReference type="GO" id="GO:0003677">
    <property type="term" value="F:DNA binding"/>
    <property type="evidence" value="ECO:0007669"/>
    <property type="project" value="UniProtKB-KW"/>
</dbReference>
<dbReference type="NCBIfam" id="TIGR01051">
    <property type="entry name" value="topA_bact"/>
    <property type="match status" value="1"/>
</dbReference>
<accession>A0A9X8WJ99</accession>
<dbReference type="EMBL" id="FTMH01000025">
    <property type="protein sequence ID" value="SIQ69760.1"/>
    <property type="molecule type" value="Genomic_DNA"/>
</dbReference>
<feature type="site" description="Interaction with DNA" evidence="8">
    <location>
        <position position="329"/>
    </location>
</feature>
<keyword evidence="13" id="KW-1185">Reference proteome</keyword>
<dbReference type="GO" id="GO:0006265">
    <property type="term" value="P:DNA topological change"/>
    <property type="evidence" value="ECO:0007669"/>
    <property type="project" value="UniProtKB-UniRule"/>
</dbReference>
<comment type="similarity">
    <text evidence="2 8">Belongs to the type IA topoisomerase family.</text>
</comment>
<evidence type="ECO:0000259" key="11">
    <source>
        <dbReference type="PROSITE" id="PS52039"/>
    </source>
</evidence>
<sequence length="960" mass="106229">MAEGGKTLVIVESATKAKKIQKYLGDDFIVEASVGHIRDLPGRAADIPAKYKKEAWAKLGVNPEDGFTPIYVVSADKKKKVTDLKSKLKQADKLLLATDPDREGEAIAWHLLETLKPKVPVERMVFNEITESAIREAAENTRELDMALVDAQETRRILDRLYGYEVSPVLWKKVMPRLSAGRVQSVATRVIVERERERMAFIPAEYWDLVASLVPQDASKQTPTEFDAKLVALDGKRIAQGRDFDDRGRLKGEAVIVDKQKAHSLADALGTAPMHVTAVEEKPYSRKPYAPFMTSTLQQEAGRKLHFTSARTMRIAQRLYENGHITYMRTDSTSLSKQGLDAARSAARELYGADYVTDAPRTYDRKVKNSQEAHEAIRPAGERFATPGQLAGSLDAEEFKLYELIWARTVASQMQDARGTSMKVTVAGDASGEACEFAATGRTVTFPGWLRAYSDRQANETRLPQLAKGDELATQKVTADGHSTNPPARYTEASLVKKMEELGIGRPSTYASIIKTIQDRGYVFVRGNALVPSWVAFSVVGLLENNFDALVDYDFTSSMEDELDEIAHGNQDRTKWLSGFYFGDADARESMAQALARRGGLKHMIENNLEAIDARAANSLKLFDDASGRPVVVRVGRYGPYIERVIGEKDGEPEYQRANLPESATPDEITLEMAEKLFATPQSGRELGVNPANGRTVVAKEGRFGPYVTELVRDDERATAEARAEEVIAAERAEEDAQRAEEGKRAKNWETKTAAAQKEKRMAQLVDEQLKPATASLFSTMEPSSVTFDEAMQLLSLPREVGEDPSDGEMITAQNGRYGPYLKKGSDSRSLASEDQIFSITLDEARRIYAEPKRRGRAAAKPPLKMLGDNDVSGKPMTVKDGRFGPYVTDGETNASLQRGDTPETMTDQRANELLSARRAREAEGGGKKATKKKTTKKKAAKKAAKPKQTTKRVVKARKR</sequence>
<organism evidence="12 13">
    <name type="scientific">Corynebacterium afermentans</name>
    <dbReference type="NCBI Taxonomy" id="38286"/>
    <lineage>
        <taxon>Bacteria</taxon>
        <taxon>Bacillati</taxon>
        <taxon>Actinomycetota</taxon>
        <taxon>Actinomycetes</taxon>
        <taxon>Mycobacteriales</taxon>
        <taxon>Corynebacteriaceae</taxon>
        <taxon>Corynebacterium</taxon>
    </lineage>
</organism>
<dbReference type="Pfam" id="PF01751">
    <property type="entry name" value="Toprim"/>
    <property type="match status" value="1"/>
</dbReference>
<keyword evidence="3" id="KW-0479">Metal-binding</keyword>
<dbReference type="EC" id="5.6.2.1" evidence="8"/>
<evidence type="ECO:0000256" key="9">
    <source>
        <dbReference type="SAM" id="MobiDB-lite"/>
    </source>
</evidence>
<evidence type="ECO:0000256" key="5">
    <source>
        <dbReference type="ARBA" id="ARBA00023029"/>
    </source>
</evidence>
<dbReference type="InterPro" id="IPR034149">
    <property type="entry name" value="TOPRIM_TopoI"/>
</dbReference>
<dbReference type="HAMAP" id="MF_00952">
    <property type="entry name" value="Topoisom_1_prok"/>
    <property type="match status" value="1"/>
</dbReference>
<dbReference type="GO" id="GO:0046872">
    <property type="term" value="F:metal ion binding"/>
    <property type="evidence" value="ECO:0007669"/>
    <property type="project" value="UniProtKB-KW"/>
</dbReference>
<dbReference type="InterPro" id="IPR013826">
    <property type="entry name" value="Topo_IA_cen_sub3"/>
</dbReference>
<dbReference type="InterPro" id="IPR013497">
    <property type="entry name" value="Topo_IA_cen"/>
</dbReference>
<dbReference type="InterPro" id="IPR025589">
    <property type="entry name" value="Toprim_C_rpt"/>
</dbReference>
<feature type="site" description="Interaction with DNA" evidence="8">
    <location>
        <position position="171"/>
    </location>
</feature>
<dbReference type="PANTHER" id="PTHR42785">
    <property type="entry name" value="DNA TOPOISOMERASE, TYPE IA, CORE"/>
    <property type="match status" value="1"/>
</dbReference>
<dbReference type="InterPro" id="IPR023405">
    <property type="entry name" value="Topo_IA_core_domain"/>
</dbReference>
<keyword evidence="4" id="KW-0460">Magnesium</keyword>
<keyword evidence="6 8" id="KW-0238">DNA-binding</keyword>
<dbReference type="PRINTS" id="PR00417">
    <property type="entry name" value="PRTPISMRASEI"/>
</dbReference>
<feature type="domain" description="Toprim" evidence="10">
    <location>
        <begin position="6"/>
        <end position="130"/>
    </location>
</feature>
<dbReference type="CDD" id="cd00186">
    <property type="entry name" value="TOP1Ac"/>
    <property type="match status" value="1"/>
</dbReference>
<comment type="catalytic activity">
    <reaction evidence="1 8">
        <text>ATP-independent breakage of single-stranded DNA, followed by passage and rejoining.</text>
        <dbReference type="EC" id="5.6.2.1"/>
    </reaction>
</comment>
<dbReference type="SMART" id="SM00436">
    <property type="entry name" value="TOP1Bc"/>
    <property type="match status" value="1"/>
</dbReference>
<dbReference type="InterPro" id="IPR028612">
    <property type="entry name" value="Topoisom_1_IA"/>
</dbReference>
<feature type="site" description="Interaction with DNA" evidence="8">
    <location>
        <position position="164"/>
    </location>
</feature>
<dbReference type="InterPro" id="IPR005733">
    <property type="entry name" value="TopoI_bac-type"/>
</dbReference>
<dbReference type="Pfam" id="PF13368">
    <property type="entry name" value="Toprim_C_rpt"/>
    <property type="match status" value="4"/>
</dbReference>
<dbReference type="PROSITE" id="PS50880">
    <property type="entry name" value="TOPRIM"/>
    <property type="match status" value="1"/>
</dbReference>
<evidence type="ECO:0000256" key="6">
    <source>
        <dbReference type="ARBA" id="ARBA00023125"/>
    </source>
</evidence>
<reference evidence="12 13" key="1">
    <citation type="submission" date="2017-01" db="EMBL/GenBank/DDBJ databases">
        <authorList>
            <person name="Varghese N."/>
            <person name="Submissions S."/>
        </authorList>
    </citation>
    <scope>NUCLEOTIDE SEQUENCE [LARGE SCALE GENOMIC DNA]</scope>
    <source>
        <strain evidence="12 13">DSM 44280</strain>
    </source>
</reference>
<dbReference type="InterPro" id="IPR006171">
    <property type="entry name" value="TOPRIM_dom"/>
</dbReference>
<feature type="site" description="Interaction with DNA" evidence="8">
    <location>
        <position position="36"/>
    </location>
</feature>
<comment type="subunit">
    <text evidence="8">Monomer.</text>
</comment>
<evidence type="ECO:0000256" key="1">
    <source>
        <dbReference type="ARBA" id="ARBA00000213"/>
    </source>
</evidence>
<evidence type="ECO:0000256" key="2">
    <source>
        <dbReference type="ARBA" id="ARBA00009446"/>
    </source>
</evidence>
<dbReference type="Proteomes" id="UP000185547">
    <property type="component" value="Unassembled WGS sequence"/>
</dbReference>
<dbReference type="AlphaFoldDB" id="A0A9X8WJ99"/>
<keyword evidence="7 8" id="KW-0413">Isomerase</keyword>
<dbReference type="SMART" id="SM00437">
    <property type="entry name" value="TOP1Ac"/>
    <property type="match status" value="1"/>
</dbReference>
<comment type="caution">
    <text evidence="12">The sequence shown here is derived from an EMBL/GenBank/DDBJ whole genome shotgun (WGS) entry which is preliminary data.</text>
</comment>
<dbReference type="OrthoDB" id="9804262at2"/>
<dbReference type="RefSeq" id="WP_034996971.1">
    <property type="nucleotide sequence ID" value="NZ_CABLBV010000011.1"/>
</dbReference>
<feature type="region of interest" description="Interaction with DNA" evidence="8">
    <location>
        <begin position="179"/>
        <end position="184"/>
    </location>
</feature>
<dbReference type="PANTHER" id="PTHR42785:SF1">
    <property type="entry name" value="DNA TOPOISOMERASE"/>
    <property type="match status" value="1"/>
</dbReference>
<feature type="site" description="Interaction with DNA" evidence="8">
    <location>
        <position position="156"/>
    </location>
</feature>
<dbReference type="PROSITE" id="PS52039">
    <property type="entry name" value="TOPO_IA_2"/>
    <property type="match status" value="1"/>
</dbReference>
<dbReference type="InterPro" id="IPR013824">
    <property type="entry name" value="Topo_IA_cen_sub1"/>
</dbReference>
<evidence type="ECO:0000256" key="3">
    <source>
        <dbReference type="ARBA" id="ARBA00022723"/>
    </source>
</evidence>
<dbReference type="GO" id="GO:0003917">
    <property type="term" value="F:DNA topoisomerase type I (single strand cut, ATP-independent) activity"/>
    <property type="evidence" value="ECO:0007669"/>
    <property type="project" value="UniProtKB-UniRule"/>
</dbReference>
<dbReference type="SMART" id="SM00493">
    <property type="entry name" value="TOPRIM"/>
    <property type="match status" value="1"/>
</dbReference>
<gene>
    <name evidence="8" type="primary">topA</name>
    <name evidence="12" type="ORF">SAMN05421802_12529</name>
</gene>
<feature type="site" description="Interaction with DNA" evidence="8">
    <location>
        <position position="155"/>
    </location>
</feature>
<dbReference type="Gene3D" id="2.70.20.10">
    <property type="entry name" value="Topoisomerase I, domain 3"/>
    <property type="match status" value="1"/>
</dbReference>
<keyword evidence="5 8" id="KW-0799">Topoisomerase</keyword>
<dbReference type="Gene3D" id="3.40.50.140">
    <property type="match status" value="1"/>
</dbReference>
<proteinExistence type="inferred from homology"/>
<dbReference type="CDD" id="cd03363">
    <property type="entry name" value="TOPRIM_TopoIA_TopoI"/>
    <property type="match status" value="1"/>
</dbReference>
<dbReference type="Pfam" id="PF01131">
    <property type="entry name" value="Topoisom_bac"/>
    <property type="match status" value="1"/>
</dbReference>
<feature type="domain" description="Topo IA-type catalytic" evidence="11">
    <location>
        <begin position="145"/>
        <end position="588"/>
    </location>
</feature>
<comment type="function">
    <text evidence="8">Releases the supercoiling and torsional tension of DNA, which is introduced during the DNA replication and transcription, by transiently cleaving and rejoining one strand of the DNA duplex. Introduces a single-strand break via transesterification at a target site in duplex DNA. The scissile phosphodiester is attacked by the catalytic tyrosine of the enzyme, resulting in the formation of a DNA-(5'-phosphotyrosyl)-enzyme intermediate and the expulsion of a 3'-OH DNA strand. The free DNA strand then undergoes passage around the unbroken strand, thus removing DNA supercoils. Finally, in the religation step, the DNA 3'-OH attacks the covalent intermediate to expel the active-site tyrosine and restore the DNA phosphodiester backbone.</text>
</comment>
<dbReference type="PROSITE" id="PS00396">
    <property type="entry name" value="TOPO_IA_1"/>
    <property type="match status" value="1"/>
</dbReference>
<evidence type="ECO:0000256" key="8">
    <source>
        <dbReference type="HAMAP-Rule" id="MF_00952"/>
    </source>
</evidence>
<dbReference type="InterPro" id="IPR013825">
    <property type="entry name" value="Topo_IA_cen_sub2"/>
</dbReference>
<dbReference type="SUPFAM" id="SSF56712">
    <property type="entry name" value="Prokaryotic type I DNA topoisomerase"/>
    <property type="match status" value="1"/>
</dbReference>
<evidence type="ECO:0000256" key="7">
    <source>
        <dbReference type="ARBA" id="ARBA00023235"/>
    </source>
</evidence>
<dbReference type="InterPro" id="IPR003601">
    <property type="entry name" value="Topo_IA_2"/>
</dbReference>
<evidence type="ECO:0000256" key="4">
    <source>
        <dbReference type="ARBA" id="ARBA00022842"/>
    </source>
</evidence>
<feature type="compositionally biased region" description="Polar residues" evidence="9">
    <location>
        <begin position="891"/>
        <end position="909"/>
    </location>
</feature>
<feature type="site" description="Interaction with DNA" evidence="8">
    <location>
        <position position="159"/>
    </location>
</feature>
<feature type="active site" description="O-(5'-phospho-DNA)-tyrosine intermediate" evidence="8">
    <location>
        <position position="327"/>
    </location>
</feature>
<dbReference type="InterPro" id="IPR003602">
    <property type="entry name" value="Topo_IA_DNA-bd_dom"/>
</dbReference>
<dbReference type="InterPro" id="IPR023406">
    <property type="entry name" value="Topo_IA_AS"/>
</dbReference>
<feature type="compositionally biased region" description="Basic residues" evidence="9">
    <location>
        <begin position="929"/>
        <end position="960"/>
    </location>
</feature>
<dbReference type="Gene3D" id="1.10.290.10">
    <property type="entry name" value="Topoisomerase I, domain 4"/>
    <property type="match status" value="1"/>
</dbReference>
<evidence type="ECO:0000313" key="13">
    <source>
        <dbReference type="Proteomes" id="UP000185547"/>
    </source>
</evidence>
<feature type="region of interest" description="Disordered" evidence="9">
    <location>
        <begin position="853"/>
        <end position="960"/>
    </location>
</feature>
<evidence type="ECO:0000259" key="10">
    <source>
        <dbReference type="PROSITE" id="PS50880"/>
    </source>
</evidence>
<evidence type="ECO:0000313" key="12">
    <source>
        <dbReference type="EMBL" id="SIQ69760.1"/>
    </source>
</evidence>
<name>A0A9X8WJ99_9CORY</name>
<dbReference type="InterPro" id="IPR000380">
    <property type="entry name" value="Topo_IA"/>
</dbReference>
<dbReference type="Gene3D" id="1.10.460.10">
    <property type="entry name" value="Topoisomerase I, domain 2"/>
    <property type="match status" value="1"/>
</dbReference>
<protein>
    <recommendedName>
        <fullName evidence="8">DNA topoisomerase 1</fullName>
        <ecNumber evidence="8">5.6.2.1</ecNumber>
    </recommendedName>
    <alternativeName>
        <fullName evidence="8">DNA topoisomerase I</fullName>
    </alternativeName>
</protein>
<feature type="site" description="Interaction with DNA" evidence="8">
    <location>
        <position position="520"/>
    </location>
</feature>